<evidence type="ECO:0000313" key="3">
    <source>
        <dbReference type="Proteomes" id="UP000629098"/>
    </source>
</evidence>
<protein>
    <submittedName>
        <fullName evidence="2">Uncharacterized protein</fullName>
    </submittedName>
</protein>
<reference evidence="2" key="1">
    <citation type="submission" date="2020-09" db="EMBL/GenBank/DDBJ databases">
        <title>Iningainema tapete sp. nov. (Scytonemataceae, Cyanobacteria) from greenhouses in central Florida (USA) produces two types of nodularin with biosynthetic potential for microcystin-LR and anabaenopeptins.</title>
        <authorList>
            <person name="Berthold D.E."/>
            <person name="Lefler F.W."/>
            <person name="Huang I.-S."/>
            <person name="Abdulla H."/>
            <person name="Zimba P.V."/>
            <person name="Laughinghouse H.D. IV."/>
        </authorList>
    </citation>
    <scope>NUCLEOTIDE SEQUENCE</scope>
    <source>
        <strain evidence="2">BLCCT55</strain>
    </source>
</reference>
<name>A0A8J7C9V2_9CYAN</name>
<feature type="coiled-coil region" evidence="1">
    <location>
        <begin position="76"/>
        <end position="103"/>
    </location>
</feature>
<keyword evidence="3" id="KW-1185">Reference proteome</keyword>
<gene>
    <name evidence="2" type="ORF">ICL16_31185</name>
</gene>
<keyword evidence="1" id="KW-0175">Coiled coil</keyword>
<sequence>MNEIPSSKYFGIFLMDFINAIRDKNLEWYEKTADRTKALKEKNELSSVQIEQAIKKSVQDFEQEIALKKITYDQQMENAKLKAKKTMQKYEKFLEEIDELRNRIQEFYPNMPLPLVSLIHHHASQLLDEMWQASENKRELNCKKEFIQFLTVVYEDTDPTALKGNPRLPLRILKYIEESK</sequence>
<dbReference type="EMBL" id="JACXAE010000093">
    <property type="protein sequence ID" value="MBD2776401.1"/>
    <property type="molecule type" value="Genomic_DNA"/>
</dbReference>
<dbReference type="RefSeq" id="WP_190835473.1">
    <property type="nucleotide sequence ID" value="NZ_CAWPPI010000093.1"/>
</dbReference>
<proteinExistence type="predicted"/>
<comment type="caution">
    <text evidence="2">The sequence shown here is derived from an EMBL/GenBank/DDBJ whole genome shotgun (WGS) entry which is preliminary data.</text>
</comment>
<organism evidence="2 3">
    <name type="scientific">Iningainema tapete BLCC-T55</name>
    <dbReference type="NCBI Taxonomy" id="2748662"/>
    <lineage>
        <taxon>Bacteria</taxon>
        <taxon>Bacillati</taxon>
        <taxon>Cyanobacteriota</taxon>
        <taxon>Cyanophyceae</taxon>
        <taxon>Nostocales</taxon>
        <taxon>Scytonemataceae</taxon>
        <taxon>Iningainema tapete</taxon>
    </lineage>
</organism>
<evidence type="ECO:0000256" key="1">
    <source>
        <dbReference type="SAM" id="Coils"/>
    </source>
</evidence>
<accession>A0A8J7C9V2</accession>
<dbReference type="Proteomes" id="UP000629098">
    <property type="component" value="Unassembled WGS sequence"/>
</dbReference>
<evidence type="ECO:0000313" key="2">
    <source>
        <dbReference type="EMBL" id="MBD2776401.1"/>
    </source>
</evidence>
<dbReference type="AlphaFoldDB" id="A0A8J7C9V2"/>